<dbReference type="EMBL" id="VFSU01000030">
    <property type="protein sequence ID" value="TPE59482.1"/>
    <property type="molecule type" value="Genomic_DNA"/>
</dbReference>
<keyword evidence="6" id="KW-0997">Cell inner membrane</keyword>
<name>A0A501XFX5_9SPHN</name>
<evidence type="ECO:0000256" key="2">
    <source>
        <dbReference type="ARBA" id="ARBA00007208"/>
    </source>
</evidence>
<organism evidence="12 13">
    <name type="scientific">Sandaracinobacter neustonicus</name>
    <dbReference type="NCBI Taxonomy" id="1715348"/>
    <lineage>
        <taxon>Bacteria</taxon>
        <taxon>Pseudomonadati</taxon>
        <taxon>Pseudomonadota</taxon>
        <taxon>Alphaproteobacteria</taxon>
        <taxon>Sphingomonadales</taxon>
        <taxon>Sphingosinicellaceae</taxon>
        <taxon>Sandaracinobacter</taxon>
    </lineage>
</organism>
<evidence type="ECO:0000313" key="12">
    <source>
        <dbReference type="EMBL" id="TPE59482.1"/>
    </source>
</evidence>
<keyword evidence="4" id="KW-0813">Transport</keyword>
<keyword evidence="7 11" id="KW-0812">Transmembrane</keyword>
<evidence type="ECO:0000256" key="8">
    <source>
        <dbReference type="ARBA" id="ARBA00022927"/>
    </source>
</evidence>
<keyword evidence="11" id="KW-1133">Transmembrane helix</keyword>
<comment type="similarity">
    <text evidence="2">Belongs to the GSP N family.</text>
</comment>
<accession>A0A501XFX5</accession>
<keyword evidence="9 11" id="KW-0472">Membrane</keyword>
<feature type="transmembrane region" description="Helical" evidence="11">
    <location>
        <begin position="36"/>
        <end position="54"/>
    </location>
</feature>
<evidence type="ECO:0000256" key="3">
    <source>
        <dbReference type="ARBA" id="ARBA00021563"/>
    </source>
</evidence>
<evidence type="ECO:0000256" key="9">
    <source>
        <dbReference type="ARBA" id="ARBA00023136"/>
    </source>
</evidence>
<sequence length="278" mass="29285">MLLPHDCANRQRGGLPWRGPPVNVAISVCAGESMRWLVMLGLAALALLILFFPLSAATSYLAPGLEADSVSGSIWNGRLRNAHYAGLPLGDVDVGLDPARLLKGEASLRFQRLGPRLQGRAGGSRQLRQLEELSGELPLQVLPAPAPALTIRFEDVHVAMTPRGACRSAGGHVSTSLTGIPFLGETPPLSGAPACDGDRLFAPLRLAGDRAGMDLWLAADGSWEGRLRLRPDNRLVLAGLSAAGFTIESGDATLTAKGRLQQGDVQLSPEVETIADPA</sequence>
<evidence type="ECO:0000256" key="11">
    <source>
        <dbReference type="SAM" id="Phobius"/>
    </source>
</evidence>
<evidence type="ECO:0000256" key="6">
    <source>
        <dbReference type="ARBA" id="ARBA00022519"/>
    </source>
</evidence>
<dbReference type="Pfam" id="PF01203">
    <property type="entry name" value="T2SSN"/>
    <property type="match status" value="1"/>
</dbReference>
<gene>
    <name evidence="12" type="ORF">FJQ54_13425</name>
</gene>
<comment type="subcellular location">
    <subcellularLocation>
        <location evidence="1">Cell inner membrane</location>
    </subcellularLocation>
</comment>
<keyword evidence="8" id="KW-0653">Protein transport</keyword>
<evidence type="ECO:0000256" key="10">
    <source>
        <dbReference type="ARBA" id="ARBA00030772"/>
    </source>
</evidence>
<dbReference type="GO" id="GO:0015627">
    <property type="term" value="C:type II protein secretion system complex"/>
    <property type="evidence" value="ECO:0007669"/>
    <property type="project" value="InterPro"/>
</dbReference>
<protein>
    <recommendedName>
        <fullName evidence="3">Type II secretion system protein N</fullName>
    </recommendedName>
    <alternativeName>
        <fullName evidence="10">General secretion pathway protein N</fullName>
    </alternativeName>
</protein>
<comment type="caution">
    <text evidence="12">The sequence shown here is derived from an EMBL/GenBank/DDBJ whole genome shotgun (WGS) entry which is preliminary data.</text>
</comment>
<evidence type="ECO:0000256" key="1">
    <source>
        <dbReference type="ARBA" id="ARBA00004533"/>
    </source>
</evidence>
<dbReference type="AlphaFoldDB" id="A0A501XFX5"/>
<dbReference type="GO" id="GO:0015628">
    <property type="term" value="P:protein secretion by the type II secretion system"/>
    <property type="evidence" value="ECO:0007669"/>
    <property type="project" value="InterPro"/>
</dbReference>
<evidence type="ECO:0000256" key="5">
    <source>
        <dbReference type="ARBA" id="ARBA00022475"/>
    </source>
</evidence>
<proteinExistence type="inferred from homology"/>
<reference evidence="12 13" key="1">
    <citation type="submission" date="2019-06" db="EMBL/GenBank/DDBJ databases">
        <authorList>
            <person name="Lee I."/>
            <person name="Jang G.I."/>
            <person name="Hwang C.Y."/>
        </authorList>
    </citation>
    <scope>NUCLEOTIDE SEQUENCE [LARGE SCALE GENOMIC DNA]</scope>
    <source>
        <strain evidence="12 13">PAMC 28131</strain>
    </source>
</reference>
<evidence type="ECO:0000256" key="7">
    <source>
        <dbReference type="ARBA" id="ARBA00022692"/>
    </source>
</evidence>
<dbReference type="InterPro" id="IPR022792">
    <property type="entry name" value="T2SS_protein-GspN"/>
</dbReference>
<evidence type="ECO:0000256" key="4">
    <source>
        <dbReference type="ARBA" id="ARBA00022448"/>
    </source>
</evidence>
<keyword evidence="5" id="KW-1003">Cell membrane</keyword>
<dbReference type="GO" id="GO:0005886">
    <property type="term" value="C:plasma membrane"/>
    <property type="evidence" value="ECO:0007669"/>
    <property type="project" value="UniProtKB-SubCell"/>
</dbReference>
<dbReference type="OrthoDB" id="7477467at2"/>
<dbReference type="Proteomes" id="UP000319897">
    <property type="component" value="Unassembled WGS sequence"/>
</dbReference>
<keyword evidence="13" id="KW-1185">Reference proteome</keyword>
<evidence type="ECO:0000313" key="13">
    <source>
        <dbReference type="Proteomes" id="UP000319897"/>
    </source>
</evidence>